<organism evidence="2 3">
    <name type="scientific">Halogeometricum borinquense (strain ATCC 700274 / DSM 11551 / JCM 10706 / KCTC 4070 / PR3)</name>
    <dbReference type="NCBI Taxonomy" id="469382"/>
    <lineage>
        <taxon>Archaea</taxon>
        <taxon>Methanobacteriati</taxon>
        <taxon>Methanobacteriota</taxon>
        <taxon>Stenosarchaea group</taxon>
        <taxon>Halobacteria</taxon>
        <taxon>Halobacteriales</taxon>
        <taxon>Haloferacaceae</taxon>
        <taxon>Halogeometricum</taxon>
    </lineage>
</organism>
<keyword evidence="1" id="KW-0472">Membrane</keyword>
<keyword evidence="2" id="KW-0614">Plasmid</keyword>
<keyword evidence="1" id="KW-0812">Transmembrane</keyword>
<keyword evidence="3" id="KW-1185">Reference proteome</keyword>
<feature type="transmembrane region" description="Helical" evidence="1">
    <location>
        <begin position="22"/>
        <end position="43"/>
    </location>
</feature>
<dbReference type="Proteomes" id="UP000006663">
    <property type="component" value="Plasmid pHBOR05"/>
</dbReference>
<sequence>MRTAIATGSTRHFHLVDVHRDAVWNLVQVVAINIFLDVVHLALRWRFLQLLSRFGFEERSTLFGPVGEVAEPICALPFNGLDHVLRKRRRRTRLGAGRILHATGVVARHDFLDVGELKTSNDEVLFLNVQRSETQEPVVVFEFYDAPAFSFDLEPIVEDDVAGLEPVADDVSFSDAHGASPVVIRSGCSGWSCMVIWTEWRPS</sequence>
<protein>
    <submittedName>
        <fullName evidence="2">Uncharacterized protein</fullName>
    </submittedName>
</protein>
<evidence type="ECO:0000313" key="2">
    <source>
        <dbReference type="EMBL" id="ADQ69500.1"/>
    </source>
</evidence>
<proteinExistence type="predicted"/>
<reference evidence="3" key="1">
    <citation type="journal article" date="2009" name="Stand. Genomic Sci.">
        <title>Complete genome sequence of Halogeometricum borinquense type strain (PR3).</title>
        <authorList>
            <person name="Malfatti S."/>
            <person name="Tindall B.J."/>
            <person name="Schneider S."/>
            <person name="Fahnrich R."/>
            <person name="Lapidus A."/>
            <person name="Labuttii K."/>
            <person name="Copeland A."/>
            <person name="Glavina Del Rio T."/>
            <person name="Nolan M."/>
            <person name="Chen F."/>
            <person name="Lucas S."/>
            <person name="Tice H."/>
            <person name="Cheng J.F."/>
            <person name="Bruce D."/>
            <person name="Goodwin L."/>
            <person name="Pitluck S."/>
            <person name="Anderson I."/>
            <person name="Pati A."/>
            <person name="Ivanova N."/>
            <person name="Mavromatis K."/>
            <person name="Chen A."/>
            <person name="Palaniappan K."/>
            <person name="D'haeseleer P."/>
            <person name="Goker M."/>
            <person name="Bristow J."/>
            <person name="Eisen J.A."/>
            <person name="Markowitz V."/>
            <person name="Hugenholtz P."/>
            <person name="Kyrpides N.C."/>
            <person name="Klenk H.P."/>
            <person name="Chain P."/>
        </authorList>
    </citation>
    <scope>NUCLEOTIDE SEQUENCE [LARGE SCALE GENOMIC DNA]</scope>
    <source>
        <strain evidence="3">ATCC 700274 / DSM 11551 / JCM 10706 / KCTC 4070 / PR3</strain>
        <plasmid evidence="3">pHBOR05</plasmid>
    </source>
</reference>
<evidence type="ECO:0000256" key="1">
    <source>
        <dbReference type="SAM" id="Phobius"/>
    </source>
</evidence>
<accession>E4NWT0</accession>
<dbReference type="HOGENOM" id="CLU_1346375_0_0_2"/>
<dbReference type="EMBL" id="CP001695">
    <property type="protein sequence ID" value="ADQ69500.1"/>
    <property type="molecule type" value="Genomic_DNA"/>
</dbReference>
<name>E4NWT0_HALBP</name>
<geneLocation type="plasmid" evidence="2 3">
    <name>pHBOR05</name>
</geneLocation>
<keyword evidence="1" id="KW-1133">Transmembrane helix</keyword>
<dbReference type="KEGG" id="hbo:Hbor_37950"/>
<gene>
    <name evidence="2" type="ordered locus">Hbor_37950</name>
</gene>
<dbReference type="AlphaFoldDB" id="E4NWT0"/>
<evidence type="ECO:0000313" key="3">
    <source>
        <dbReference type="Proteomes" id="UP000006663"/>
    </source>
</evidence>